<dbReference type="GeneID" id="63798494"/>
<dbReference type="FunFam" id="1.20.1720.10:FF:000012">
    <property type="entry name" value="MFS toxin efflux pump (AflT)"/>
    <property type="match status" value="1"/>
</dbReference>
<evidence type="ECO:0000313" key="8">
    <source>
        <dbReference type="EMBL" id="RAO73268.1"/>
    </source>
</evidence>
<feature type="transmembrane region" description="Helical" evidence="6">
    <location>
        <begin position="275"/>
        <end position="294"/>
    </location>
</feature>
<dbReference type="Pfam" id="PF07690">
    <property type="entry name" value="MFS_1"/>
    <property type="match status" value="1"/>
</dbReference>
<protein>
    <recommendedName>
        <fullName evidence="7">Major facilitator superfamily (MFS) profile domain-containing protein</fullName>
    </recommendedName>
</protein>
<evidence type="ECO:0000256" key="2">
    <source>
        <dbReference type="ARBA" id="ARBA00022692"/>
    </source>
</evidence>
<feature type="transmembrane region" description="Helical" evidence="6">
    <location>
        <begin position="306"/>
        <end position="326"/>
    </location>
</feature>
<dbReference type="SUPFAM" id="SSF103473">
    <property type="entry name" value="MFS general substrate transporter"/>
    <property type="match status" value="1"/>
</dbReference>
<organism evidence="8 9">
    <name type="scientific">Talaromyces amestolkiae</name>
    <dbReference type="NCBI Taxonomy" id="1196081"/>
    <lineage>
        <taxon>Eukaryota</taxon>
        <taxon>Fungi</taxon>
        <taxon>Dikarya</taxon>
        <taxon>Ascomycota</taxon>
        <taxon>Pezizomycotina</taxon>
        <taxon>Eurotiomycetes</taxon>
        <taxon>Eurotiomycetidae</taxon>
        <taxon>Eurotiales</taxon>
        <taxon>Trichocomaceae</taxon>
        <taxon>Talaromyces</taxon>
        <taxon>Talaromyces sect. Talaromyces</taxon>
    </lineage>
</organism>
<evidence type="ECO:0000313" key="9">
    <source>
        <dbReference type="Proteomes" id="UP000249363"/>
    </source>
</evidence>
<dbReference type="RefSeq" id="XP_040737782.1">
    <property type="nucleotide sequence ID" value="XM_040882179.1"/>
</dbReference>
<evidence type="ECO:0000256" key="1">
    <source>
        <dbReference type="ARBA" id="ARBA00004141"/>
    </source>
</evidence>
<feature type="transmembrane region" description="Helical" evidence="6">
    <location>
        <begin position="231"/>
        <end position="254"/>
    </location>
</feature>
<dbReference type="PROSITE" id="PS50850">
    <property type="entry name" value="MFS"/>
    <property type="match status" value="1"/>
</dbReference>
<gene>
    <name evidence="8" type="ORF">BHQ10_009280</name>
</gene>
<keyword evidence="9" id="KW-1185">Reference proteome</keyword>
<dbReference type="InterPro" id="IPR020846">
    <property type="entry name" value="MFS_dom"/>
</dbReference>
<keyword evidence="2 6" id="KW-0812">Transmembrane</keyword>
<feature type="transmembrane region" description="Helical" evidence="6">
    <location>
        <begin position="204"/>
        <end position="225"/>
    </location>
</feature>
<dbReference type="OrthoDB" id="10021397at2759"/>
<feature type="region of interest" description="Disordered" evidence="5">
    <location>
        <begin position="1"/>
        <end position="62"/>
    </location>
</feature>
<keyword evidence="4 6" id="KW-0472">Membrane</keyword>
<feature type="transmembrane region" description="Helical" evidence="6">
    <location>
        <begin position="146"/>
        <end position="165"/>
    </location>
</feature>
<evidence type="ECO:0000256" key="3">
    <source>
        <dbReference type="ARBA" id="ARBA00022989"/>
    </source>
</evidence>
<dbReference type="CDD" id="cd17502">
    <property type="entry name" value="MFS_Azr1_MDR_like"/>
    <property type="match status" value="1"/>
</dbReference>
<dbReference type="Gene3D" id="1.20.1720.10">
    <property type="entry name" value="Multidrug resistance protein D"/>
    <property type="match status" value="1"/>
</dbReference>
<dbReference type="EMBL" id="MIKG01000023">
    <property type="protein sequence ID" value="RAO73268.1"/>
    <property type="molecule type" value="Genomic_DNA"/>
</dbReference>
<evidence type="ECO:0000256" key="6">
    <source>
        <dbReference type="SAM" id="Phobius"/>
    </source>
</evidence>
<dbReference type="GO" id="GO:0022857">
    <property type="term" value="F:transmembrane transporter activity"/>
    <property type="evidence" value="ECO:0007669"/>
    <property type="project" value="InterPro"/>
</dbReference>
<dbReference type="AlphaFoldDB" id="A0A364LBT8"/>
<sequence length="374" mass="41392">MVQNIPEEVALDTYNNDNEYHPSDKDTVHEKHEEQEMDSRSAASGKTESERIMTSSEGKKDKGPATYQLIFITIALVLAVFCVSLVSKYESTPRDNTIVATAIPSITEYFHALDDVGWYGSAYMLTNCAFQLLYGKIYSSYSTKWVFLISLGIFEIGSLVCGAAPSSTALILGRAVAGLGGSGITTGAFLIISQTVPLEKRPIYTSAVTSVFAVSSVLGPVLGGIFADRLSWRWCFYINLPFGGVTALFLFFLVKPQKEKLPGITSLQDLRKFDIPGTIVFLPGIVCLLLALQWGGSKYPWHNWHVIVTFVMGGVLICAFILIQYWQQENATLPPRIIKNRNVWGAWLYSFTILSAMFVVVYYASSPSPFEPHL</sequence>
<feature type="domain" description="Major facilitator superfamily (MFS) profile" evidence="7">
    <location>
        <begin position="68"/>
        <end position="374"/>
    </location>
</feature>
<feature type="compositionally biased region" description="Basic and acidic residues" evidence="5">
    <location>
        <begin position="47"/>
        <end position="62"/>
    </location>
</feature>
<proteinExistence type="predicted"/>
<feature type="compositionally biased region" description="Basic and acidic residues" evidence="5">
    <location>
        <begin position="18"/>
        <end position="39"/>
    </location>
</feature>
<comment type="subcellular location">
    <subcellularLocation>
        <location evidence="1">Membrane</location>
        <topology evidence="1">Multi-pass membrane protein</topology>
    </subcellularLocation>
</comment>
<evidence type="ECO:0000256" key="4">
    <source>
        <dbReference type="ARBA" id="ARBA00023136"/>
    </source>
</evidence>
<reference evidence="8 9" key="1">
    <citation type="journal article" date="2017" name="Biotechnol. Biofuels">
        <title>Differential beta-glucosidase expression as a function of carbon source availability in Talaromyces amestolkiae: a genomic and proteomic approach.</title>
        <authorList>
            <person name="de Eugenio L.I."/>
            <person name="Mendez-Liter J.A."/>
            <person name="Nieto-Dominguez M."/>
            <person name="Alonso L."/>
            <person name="Gil-Munoz J."/>
            <person name="Barriuso J."/>
            <person name="Prieto A."/>
            <person name="Martinez M.J."/>
        </authorList>
    </citation>
    <scope>NUCLEOTIDE SEQUENCE [LARGE SCALE GENOMIC DNA]</scope>
    <source>
        <strain evidence="8 9">CIB</strain>
    </source>
</reference>
<dbReference type="Proteomes" id="UP000249363">
    <property type="component" value="Unassembled WGS sequence"/>
</dbReference>
<dbReference type="PANTHER" id="PTHR23501:SF199">
    <property type="entry name" value="MFS EFFLUX TRANSPORTER INPD-RELATED"/>
    <property type="match status" value="1"/>
</dbReference>
<keyword evidence="3 6" id="KW-1133">Transmembrane helix</keyword>
<dbReference type="PANTHER" id="PTHR23501">
    <property type="entry name" value="MAJOR FACILITATOR SUPERFAMILY"/>
    <property type="match status" value="1"/>
</dbReference>
<evidence type="ECO:0000259" key="7">
    <source>
        <dbReference type="PROSITE" id="PS50850"/>
    </source>
</evidence>
<name>A0A364LBT8_TALAM</name>
<comment type="caution">
    <text evidence="8">The sequence shown here is derived from an EMBL/GenBank/DDBJ whole genome shotgun (WGS) entry which is preliminary data.</text>
</comment>
<feature type="transmembrane region" description="Helical" evidence="6">
    <location>
        <begin position="171"/>
        <end position="192"/>
    </location>
</feature>
<dbReference type="InterPro" id="IPR011701">
    <property type="entry name" value="MFS"/>
</dbReference>
<accession>A0A364LBT8</accession>
<dbReference type="InterPro" id="IPR036259">
    <property type="entry name" value="MFS_trans_sf"/>
</dbReference>
<feature type="transmembrane region" description="Helical" evidence="6">
    <location>
        <begin position="69"/>
        <end position="87"/>
    </location>
</feature>
<feature type="transmembrane region" description="Helical" evidence="6">
    <location>
        <begin position="346"/>
        <end position="365"/>
    </location>
</feature>
<dbReference type="GO" id="GO:0005886">
    <property type="term" value="C:plasma membrane"/>
    <property type="evidence" value="ECO:0007669"/>
    <property type="project" value="TreeGrafter"/>
</dbReference>
<evidence type="ECO:0000256" key="5">
    <source>
        <dbReference type="SAM" id="MobiDB-lite"/>
    </source>
</evidence>